<sequence length="99" mass="11624">MLQLVTKKKLLTVVDNDGYWKGVFAPCKIRKTYVNDNHPSCTEVLIQKIKYTNGEIKTLVKTVRNPYGKELELEEFIENFIFHNCNEEDGINIKYWQLA</sequence>
<accession>A0AB33AQD3</accession>
<reference evidence="1 2" key="1">
    <citation type="journal article" date="2015" name="Genome Announc.">
        <title>Complete genome sequences for 35 biothreat assay-relevant bacillus species.</title>
        <authorList>
            <person name="Johnson S.L."/>
            <person name="Daligault H.E."/>
            <person name="Davenport K.W."/>
            <person name="Jaissle J."/>
            <person name="Frey K.G."/>
            <person name="Ladner J.T."/>
            <person name="Broomall S.M."/>
            <person name="Bishop-Lilly K.A."/>
            <person name="Bruce D.C."/>
            <person name="Gibbons H.S."/>
            <person name="Coyne S.R."/>
            <person name="Lo C.C."/>
            <person name="Meincke L."/>
            <person name="Munk A.C."/>
            <person name="Koroleva G.I."/>
            <person name="Rosenzweig C.N."/>
            <person name="Palacios G.F."/>
            <person name="Redden C.L."/>
            <person name="Minogue T.D."/>
            <person name="Chain P.S."/>
        </authorList>
    </citation>
    <scope>NUCLEOTIDE SEQUENCE [LARGE SCALE GENOMIC DNA]</scope>
    <source>
        <strain evidence="1 2">HD1011</strain>
    </source>
</reference>
<dbReference type="AlphaFoldDB" id="A0AB33AQD3"/>
<proteinExistence type="predicted"/>
<gene>
    <name evidence="1" type="ORF">BF38_5806</name>
</gene>
<keyword evidence="1" id="KW-0614">Plasmid</keyword>
<dbReference type="KEGG" id="btw:BF38_5806"/>
<dbReference type="EMBL" id="CP009334">
    <property type="protein sequence ID" value="AJG73933.1"/>
    <property type="molecule type" value="Genomic_DNA"/>
</dbReference>
<protein>
    <submittedName>
        <fullName evidence="1">Uncharacterized protein</fullName>
    </submittedName>
</protein>
<name>A0AB33AQD3_BACTU</name>
<evidence type="ECO:0000313" key="2">
    <source>
        <dbReference type="Proteomes" id="UP000031876"/>
    </source>
</evidence>
<organism evidence="1 2">
    <name type="scientific">Bacillus thuringiensis</name>
    <dbReference type="NCBI Taxonomy" id="1428"/>
    <lineage>
        <taxon>Bacteria</taxon>
        <taxon>Bacillati</taxon>
        <taxon>Bacillota</taxon>
        <taxon>Bacilli</taxon>
        <taxon>Bacillales</taxon>
        <taxon>Bacillaceae</taxon>
        <taxon>Bacillus</taxon>
        <taxon>Bacillus cereus group</taxon>
    </lineage>
</organism>
<geneLocation type="plasmid" evidence="1 2">
    <name>2</name>
</geneLocation>
<dbReference type="Proteomes" id="UP000031876">
    <property type="component" value="Plasmid 2"/>
</dbReference>
<evidence type="ECO:0000313" key="1">
    <source>
        <dbReference type="EMBL" id="AJG73933.1"/>
    </source>
</evidence>